<keyword evidence="2" id="KW-1185">Reference proteome</keyword>
<reference evidence="1 2" key="1">
    <citation type="submission" date="2020-01" db="EMBL/GenBank/DDBJ databases">
        <authorList>
            <person name="Luck C."/>
            <person name="Lieb S."/>
            <person name="Broussard G."/>
        </authorList>
    </citation>
    <scope>NUCLEOTIDE SEQUENCE [LARGE SCALE GENOMIC DNA]</scope>
</reference>
<dbReference type="EMBL" id="MN966732">
    <property type="protein sequence ID" value="QIN96448.1"/>
    <property type="molecule type" value="Genomic_DNA"/>
</dbReference>
<accession>A0A6G8R5L7</accession>
<proteinExistence type="predicted"/>
<sequence length="88" mass="10301">MVNLQTRTQMTSKQVNFNTVYNDYGDTLPDKSTFFNDPKNEVTRVMLRYHYKVDSDCRAFKRFTDEYAEFVAALKASKKPSENTNEAK</sequence>
<evidence type="ECO:0000313" key="1">
    <source>
        <dbReference type="EMBL" id="QIN96448.1"/>
    </source>
</evidence>
<evidence type="ECO:0000313" key="2">
    <source>
        <dbReference type="Proteomes" id="UP000501678"/>
    </source>
</evidence>
<dbReference type="Proteomes" id="UP000501678">
    <property type="component" value="Segment"/>
</dbReference>
<organism evidence="1 2">
    <name type="scientific">Vibrio phage Chester</name>
    <dbReference type="NCBI Taxonomy" id="2712961"/>
    <lineage>
        <taxon>Viruses</taxon>
        <taxon>Duplodnaviria</taxon>
        <taxon>Heunggongvirae</taxon>
        <taxon>Uroviricota</taxon>
        <taxon>Caudoviricetes</taxon>
        <taxon>Demerecviridae</taxon>
        <taxon>Ermolyevavirinae</taxon>
        <taxon>Thalassavirus</taxon>
        <taxon>Thalassavirus chester</taxon>
    </lineage>
</organism>
<gene>
    <name evidence="1" type="ORF">CHESTER_21</name>
</gene>
<name>A0A6G8R5L7_9CAUD</name>
<protein>
    <submittedName>
        <fullName evidence="1">Uncharacterized protein</fullName>
    </submittedName>
</protein>